<dbReference type="Gene3D" id="3.30.70.330">
    <property type="match status" value="1"/>
</dbReference>
<dbReference type="PANTHER" id="PTHR21678">
    <property type="entry name" value="GROWTH INHIBITION AND DIFFERENTIATION RELATED PROTEIN 88"/>
    <property type="match status" value="1"/>
</dbReference>
<accession>A0A8S0SMB9</accession>
<dbReference type="EMBL" id="CACTIH010005442">
    <property type="protein sequence ID" value="CAA2992881.1"/>
    <property type="molecule type" value="Genomic_DNA"/>
</dbReference>
<gene>
    <name evidence="2" type="ORF">OLEA9_A110974</name>
</gene>
<feature type="compositionally biased region" description="Basic and acidic residues" evidence="1">
    <location>
        <begin position="352"/>
        <end position="361"/>
    </location>
</feature>
<evidence type="ECO:0000313" key="2">
    <source>
        <dbReference type="EMBL" id="CAA2992881.1"/>
    </source>
</evidence>
<protein>
    <submittedName>
        <fullName evidence="2">R3H and coiled-coil domain-containing 1 isoform X1</fullName>
    </submittedName>
</protein>
<organism evidence="2 3">
    <name type="scientific">Olea europaea subsp. europaea</name>
    <dbReference type="NCBI Taxonomy" id="158383"/>
    <lineage>
        <taxon>Eukaryota</taxon>
        <taxon>Viridiplantae</taxon>
        <taxon>Streptophyta</taxon>
        <taxon>Embryophyta</taxon>
        <taxon>Tracheophyta</taxon>
        <taxon>Spermatophyta</taxon>
        <taxon>Magnoliopsida</taxon>
        <taxon>eudicotyledons</taxon>
        <taxon>Gunneridae</taxon>
        <taxon>Pentapetalae</taxon>
        <taxon>asterids</taxon>
        <taxon>lamiids</taxon>
        <taxon>Lamiales</taxon>
        <taxon>Oleaceae</taxon>
        <taxon>Oleeae</taxon>
        <taxon>Olea</taxon>
    </lineage>
</organism>
<dbReference type="Proteomes" id="UP000594638">
    <property type="component" value="Unassembled WGS sequence"/>
</dbReference>
<proteinExistence type="predicted"/>
<name>A0A8S0SMB9_OLEEU</name>
<dbReference type="InterPro" id="IPR012677">
    <property type="entry name" value="Nucleotide-bd_a/b_plait_sf"/>
</dbReference>
<reference evidence="2 3" key="1">
    <citation type="submission" date="2019-12" db="EMBL/GenBank/DDBJ databases">
        <authorList>
            <person name="Alioto T."/>
            <person name="Alioto T."/>
            <person name="Gomez Garrido J."/>
        </authorList>
    </citation>
    <scope>NUCLEOTIDE SEQUENCE [LARGE SCALE GENOMIC DNA]</scope>
</reference>
<feature type="region of interest" description="Disordered" evidence="1">
    <location>
        <begin position="347"/>
        <end position="380"/>
    </location>
</feature>
<keyword evidence="3" id="KW-1185">Reference proteome</keyword>
<evidence type="ECO:0000256" key="1">
    <source>
        <dbReference type="SAM" id="MobiDB-lite"/>
    </source>
</evidence>
<evidence type="ECO:0000313" key="3">
    <source>
        <dbReference type="Proteomes" id="UP000594638"/>
    </source>
</evidence>
<dbReference type="OrthoDB" id="5418203at2759"/>
<dbReference type="InterPro" id="IPR039884">
    <property type="entry name" value="R3HC1/R3HCL"/>
</dbReference>
<sequence length="380" mass="42154">MESSSGATDYNWSETVEDLVHGGEIDKAISFLESKVSSLEKEKLNNEDKNLSSLKDDQLSTVFLELSKLYSTKGLSLKAEQALSRALQIKHKTGDLHTVKESTHQRYSEAHSLQNEVSIPDGIAEGRCADSLDLKNDGLPQESSGDDDWEAIADRAPDELLSPKCLPEISNLSLEESTVHSTKQRGRGSFSYKKHGLYSDYESDLPVIDDSEDNSQGMEDNAQGTADNLGIRNLEYGTRHVIVLADFPPSTRTTDLENVLEKFKDHVAIRWVNDAVALAVFKTPSVALEASTSICFPYTVRVLAEDDELLSLIPPKDLEPPRQRPRTSARTAQRMIAQGMGIKLPSTVGSAEYRKQEDARKNRIVSRQNMRDDAWGDDGN</sequence>
<dbReference type="AlphaFoldDB" id="A0A8S0SMB9"/>
<dbReference type="PANTHER" id="PTHR21678:SF0">
    <property type="entry name" value="C3H1-TYPE DOMAIN-CONTAINING PROTEIN"/>
    <property type="match status" value="1"/>
</dbReference>
<dbReference type="Gramene" id="OE9A110974T1">
    <property type="protein sequence ID" value="OE9A110974C1"/>
    <property type="gene ID" value="OE9A110974"/>
</dbReference>
<comment type="caution">
    <text evidence="2">The sequence shown here is derived from an EMBL/GenBank/DDBJ whole genome shotgun (WGS) entry which is preliminary data.</text>
</comment>